<keyword evidence="10" id="KW-0158">Chromosome</keyword>
<comment type="subunit">
    <text evidence="6">Component of the EKC/KEOPS complex composed of at least BUD32, CGI121, GON7, KAE1 and PCC1; the whole complex dimerizes.</text>
</comment>
<evidence type="ECO:0000256" key="15">
    <source>
        <dbReference type="ARBA" id="ARBA00022694"/>
    </source>
</evidence>
<feature type="compositionally biased region" description="Polar residues" evidence="29">
    <location>
        <begin position="32"/>
        <end position="43"/>
    </location>
</feature>
<evidence type="ECO:0000256" key="18">
    <source>
        <dbReference type="ARBA" id="ARBA00022801"/>
    </source>
</evidence>
<keyword evidence="17 32" id="KW-0418">Kinase</keyword>
<evidence type="ECO:0000256" key="25">
    <source>
        <dbReference type="ARBA" id="ARBA00030980"/>
    </source>
</evidence>
<gene>
    <name evidence="32" type="ORF">K489DRAFT_376346</name>
</gene>
<evidence type="ECO:0000256" key="17">
    <source>
        <dbReference type="ARBA" id="ARBA00022777"/>
    </source>
</evidence>
<dbReference type="GeneID" id="54361690"/>
<evidence type="ECO:0000256" key="29">
    <source>
        <dbReference type="SAM" id="MobiDB-lite"/>
    </source>
</evidence>
<evidence type="ECO:0000256" key="4">
    <source>
        <dbReference type="ARBA" id="ARBA00004574"/>
    </source>
</evidence>
<dbReference type="GO" id="GO:0005634">
    <property type="term" value="C:nucleus"/>
    <property type="evidence" value="ECO:0007669"/>
    <property type="project" value="UniProtKB-SubCell"/>
</dbReference>
<dbReference type="InterPro" id="IPR000719">
    <property type="entry name" value="Prot_kinase_dom"/>
</dbReference>
<evidence type="ECO:0000256" key="22">
    <source>
        <dbReference type="ARBA" id="ARBA00023159"/>
    </source>
</evidence>
<keyword evidence="21" id="KW-0805">Transcription regulation</keyword>
<keyword evidence="22" id="KW-0010">Activator</keyword>
<evidence type="ECO:0000256" key="19">
    <source>
        <dbReference type="ARBA" id="ARBA00022840"/>
    </source>
</evidence>
<evidence type="ECO:0000256" key="27">
    <source>
        <dbReference type="ARBA" id="ARBA00047899"/>
    </source>
</evidence>
<comment type="catalytic activity">
    <reaction evidence="27">
        <text>L-threonyl-[protein] + ATP = O-phospho-L-threonyl-[protein] + ADP + H(+)</text>
        <dbReference type="Rhea" id="RHEA:46608"/>
        <dbReference type="Rhea" id="RHEA-COMP:11060"/>
        <dbReference type="Rhea" id="RHEA-COMP:11605"/>
        <dbReference type="ChEBI" id="CHEBI:15378"/>
        <dbReference type="ChEBI" id="CHEBI:30013"/>
        <dbReference type="ChEBI" id="CHEBI:30616"/>
        <dbReference type="ChEBI" id="CHEBI:61977"/>
        <dbReference type="ChEBI" id="CHEBI:456216"/>
        <dbReference type="EC" id="2.7.11.1"/>
    </reaction>
</comment>
<accession>A0A6J3MD60</accession>
<evidence type="ECO:0000256" key="21">
    <source>
        <dbReference type="ARBA" id="ARBA00023015"/>
    </source>
</evidence>
<reference evidence="32" key="3">
    <citation type="submission" date="2025-08" db="UniProtKB">
        <authorList>
            <consortium name="RefSeq"/>
        </authorList>
    </citation>
    <scope>IDENTIFICATION</scope>
    <source>
        <strain evidence="32">CBS 342.82</strain>
    </source>
</reference>
<dbReference type="GO" id="GO:0016787">
    <property type="term" value="F:hydrolase activity"/>
    <property type="evidence" value="ECO:0007669"/>
    <property type="project" value="UniProtKB-KW"/>
</dbReference>
<dbReference type="FunFam" id="3.30.200.20:FF:000603">
    <property type="entry name" value="EKC/KEOPS complex subunit bud32"/>
    <property type="match status" value="1"/>
</dbReference>
<evidence type="ECO:0000256" key="26">
    <source>
        <dbReference type="ARBA" id="ARBA00033194"/>
    </source>
</evidence>
<evidence type="ECO:0000256" key="3">
    <source>
        <dbReference type="ARBA" id="ARBA00004496"/>
    </source>
</evidence>
<evidence type="ECO:0000256" key="6">
    <source>
        <dbReference type="ARBA" id="ARBA00011534"/>
    </source>
</evidence>
<evidence type="ECO:0000256" key="7">
    <source>
        <dbReference type="ARBA" id="ARBA00012513"/>
    </source>
</evidence>
<evidence type="ECO:0000256" key="11">
    <source>
        <dbReference type="ARBA" id="ARBA00022490"/>
    </source>
</evidence>
<dbReference type="AlphaFoldDB" id="A0A6J3MD60"/>
<comment type="subcellular location">
    <subcellularLocation>
        <location evidence="4">Chromosome</location>
        <location evidence="4">Telomere</location>
    </subcellularLocation>
    <subcellularLocation>
        <location evidence="3">Cytoplasm</location>
    </subcellularLocation>
    <subcellularLocation>
        <location evidence="2">Nucleus</location>
    </subcellularLocation>
</comment>
<reference evidence="32" key="1">
    <citation type="submission" date="2020-01" db="EMBL/GenBank/DDBJ databases">
        <authorList>
            <consortium name="DOE Joint Genome Institute"/>
            <person name="Haridas S."/>
            <person name="Albert R."/>
            <person name="Binder M."/>
            <person name="Bloem J."/>
            <person name="Labutti K."/>
            <person name="Salamov A."/>
            <person name="Andreopoulos B."/>
            <person name="Baker S.E."/>
            <person name="Barry K."/>
            <person name="Bills G."/>
            <person name="Bluhm B.H."/>
            <person name="Cannon C."/>
            <person name="Castanera R."/>
            <person name="Culley D.E."/>
            <person name="Daum C."/>
            <person name="Ezra D."/>
            <person name="Gonzalez J.B."/>
            <person name="Henrissat B."/>
            <person name="Kuo A."/>
            <person name="Liang C."/>
            <person name="Lipzen A."/>
            <person name="Lutzoni F."/>
            <person name="Magnuson J."/>
            <person name="Mondo S."/>
            <person name="Nolan M."/>
            <person name="Ohm R."/>
            <person name="Pangilinan J."/>
            <person name="Park H.-J."/>
            <person name="Ramirez L."/>
            <person name="Alfaro M."/>
            <person name="Sun H."/>
            <person name="Tritt A."/>
            <person name="Yoshinaga Y."/>
            <person name="Zwiers L.-H."/>
            <person name="Turgeon B.G."/>
            <person name="Goodwin S.B."/>
            <person name="Spatafora J.W."/>
            <person name="Crous P.W."/>
            <person name="Grigoriev I.V."/>
        </authorList>
    </citation>
    <scope>NUCLEOTIDE SEQUENCE</scope>
    <source>
        <strain evidence="32">CBS 342.82</strain>
    </source>
</reference>
<evidence type="ECO:0000256" key="1">
    <source>
        <dbReference type="ARBA" id="ARBA00003747"/>
    </source>
</evidence>
<keyword evidence="13" id="KW-0597">Phosphoprotein</keyword>
<dbReference type="GO" id="GO:0004674">
    <property type="term" value="F:protein serine/threonine kinase activity"/>
    <property type="evidence" value="ECO:0007669"/>
    <property type="project" value="UniProtKB-KW"/>
</dbReference>
<keyword evidence="20" id="KW-0779">Telomere</keyword>
<evidence type="ECO:0000256" key="2">
    <source>
        <dbReference type="ARBA" id="ARBA00004123"/>
    </source>
</evidence>
<comment type="similarity">
    <text evidence="5">Belongs to the protein kinase superfamily. BUD32 family.</text>
</comment>
<dbReference type="InterPro" id="IPR008266">
    <property type="entry name" value="Tyr_kinase_AS"/>
</dbReference>
<keyword evidence="14" id="KW-0808">Transferase</keyword>
<dbReference type="NCBIfam" id="TIGR03724">
    <property type="entry name" value="arch_bud32"/>
    <property type="match status" value="1"/>
</dbReference>
<dbReference type="GO" id="GO:0070525">
    <property type="term" value="P:tRNA threonylcarbamoyladenosine metabolic process"/>
    <property type="evidence" value="ECO:0007669"/>
    <property type="project" value="TreeGrafter"/>
</dbReference>
<evidence type="ECO:0000256" key="9">
    <source>
        <dbReference type="ARBA" id="ARBA00019973"/>
    </source>
</evidence>
<evidence type="ECO:0000256" key="10">
    <source>
        <dbReference type="ARBA" id="ARBA00022454"/>
    </source>
</evidence>
<evidence type="ECO:0000256" key="13">
    <source>
        <dbReference type="ARBA" id="ARBA00022553"/>
    </source>
</evidence>
<organism evidence="32">
    <name type="scientific">Dissoconium aciculare CBS 342.82</name>
    <dbReference type="NCBI Taxonomy" id="1314786"/>
    <lineage>
        <taxon>Eukaryota</taxon>
        <taxon>Fungi</taxon>
        <taxon>Dikarya</taxon>
        <taxon>Ascomycota</taxon>
        <taxon>Pezizomycotina</taxon>
        <taxon>Dothideomycetes</taxon>
        <taxon>Dothideomycetidae</taxon>
        <taxon>Mycosphaerellales</taxon>
        <taxon>Dissoconiaceae</taxon>
        <taxon>Dissoconium</taxon>
    </lineage>
</organism>
<comment type="function">
    <text evidence="1">Component of the EKC/KEOPS complex that is required for the formation of a threonylcarbamoyl group on adenosine at position 37 (t(6)A37) in tRNAs that read codons beginning with adenine. The complex is probably involved in the transfer of the threonylcarbamoyl moiety of threonylcarbamoyl-AMP (TC-AMP) to the N6 group of A37. BUD32 has ATPase activity in the context of the EKC/KEOPS complex and likely plays a supporting role to the catalytic subunit KAE1. The EKC/KEOPS complex also promotes both telomere uncapping and telomere elongation. The complex is required for efficient recruitment of transcriptional coactivators.</text>
</comment>
<comment type="catalytic activity">
    <reaction evidence="28">
        <text>L-seryl-[protein] + ATP = O-phospho-L-seryl-[protein] + ADP + H(+)</text>
        <dbReference type="Rhea" id="RHEA:17989"/>
        <dbReference type="Rhea" id="RHEA-COMP:9863"/>
        <dbReference type="Rhea" id="RHEA-COMP:11604"/>
        <dbReference type="ChEBI" id="CHEBI:15378"/>
        <dbReference type="ChEBI" id="CHEBI:29999"/>
        <dbReference type="ChEBI" id="CHEBI:30616"/>
        <dbReference type="ChEBI" id="CHEBI:83421"/>
        <dbReference type="ChEBI" id="CHEBI:456216"/>
        <dbReference type="EC" id="2.7.11.1"/>
    </reaction>
</comment>
<protein>
    <recommendedName>
        <fullName evidence="9">EKC/KEOPS complex subunit BUD32</fullName>
        <ecNumber evidence="7">2.7.11.1</ecNumber>
    </recommendedName>
    <alternativeName>
        <fullName evidence="25 26">Atypical Serine/threonine protein kinase BUD32</fullName>
    </alternativeName>
    <alternativeName>
        <fullName evidence="8">EKC/KEOPS complex subunit bud32</fullName>
    </alternativeName>
</protein>
<dbReference type="FunFam" id="1.10.510.10:FF:000845">
    <property type="entry name" value="Probable bifunctional tRNA threonylcarbamoyladenosine biosynthesis protein"/>
    <property type="match status" value="1"/>
</dbReference>
<dbReference type="GO" id="GO:0008033">
    <property type="term" value="P:tRNA processing"/>
    <property type="evidence" value="ECO:0007669"/>
    <property type="project" value="UniProtKB-KW"/>
</dbReference>
<dbReference type="OrthoDB" id="3399at2759"/>
<dbReference type="PANTHER" id="PTHR12209">
    <property type="entry name" value="NON-SPECIFIC SERINE/THREONINE PROTEIN KINASE"/>
    <property type="match status" value="1"/>
</dbReference>
<keyword evidence="18" id="KW-0378">Hydrolase</keyword>
<dbReference type="EC" id="2.7.11.1" evidence="7"/>
<feature type="compositionally biased region" description="Low complexity" evidence="29">
    <location>
        <begin position="18"/>
        <end position="30"/>
    </location>
</feature>
<dbReference type="PROSITE" id="PS50011">
    <property type="entry name" value="PROTEIN_KINASE_DOM"/>
    <property type="match status" value="1"/>
</dbReference>
<evidence type="ECO:0000256" key="20">
    <source>
        <dbReference type="ARBA" id="ARBA00022895"/>
    </source>
</evidence>
<proteinExistence type="inferred from homology"/>
<dbReference type="GO" id="GO:0005524">
    <property type="term" value="F:ATP binding"/>
    <property type="evidence" value="ECO:0007669"/>
    <property type="project" value="UniProtKB-KW"/>
</dbReference>
<keyword evidence="15" id="KW-0819">tRNA processing</keyword>
<dbReference type="GO" id="GO:0000408">
    <property type="term" value="C:EKC/KEOPS complex"/>
    <property type="evidence" value="ECO:0007669"/>
    <property type="project" value="TreeGrafter"/>
</dbReference>
<feature type="compositionally biased region" description="Pro residues" evidence="29">
    <location>
        <begin position="1"/>
        <end position="17"/>
    </location>
</feature>
<dbReference type="InterPro" id="IPR022495">
    <property type="entry name" value="Bud32"/>
</dbReference>
<dbReference type="Proteomes" id="UP000504637">
    <property type="component" value="Unplaced"/>
</dbReference>
<dbReference type="PROSITE" id="PS00109">
    <property type="entry name" value="PROTEIN_KINASE_TYR"/>
    <property type="match status" value="1"/>
</dbReference>
<sequence>MVEQPSAPPTTTSPPPSTTTIPSTKKAPSSLPSPFNLTSSSPTPMTLISQGAEAHLYKTTFLHTSLPTALKIRPSKPWRHSTLDKRLTRARLLAEARVLVKCRREGVPVPAVYAMDWEGGWMASEWIEGVGSVKEGILRWEKDSRDDSRDGDGDGDEQLKGLLGRIGSIVGRLHTAGIVHGDLTTSNMMLQSSPSPSSSSSPLSGKVILIDFGLATQTVSEEDRAVDLYVLERAFGSTHPRREHLFGQVLAAYEGSYKGAKATLRKLEEVRMRGRKKSMLG</sequence>
<dbReference type="PANTHER" id="PTHR12209:SF0">
    <property type="entry name" value="EKC_KEOPS COMPLEX SUBUNIT TP53RK"/>
    <property type="match status" value="1"/>
</dbReference>
<dbReference type="GO" id="GO:0000781">
    <property type="term" value="C:chromosome, telomeric region"/>
    <property type="evidence" value="ECO:0007669"/>
    <property type="project" value="UniProtKB-SubCell"/>
</dbReference>
<evidence type="ECO:0000256" key="5">
    <source>
        <dbReference type="ARBA" id="ARBA00010630"/>
    </source>
</evidence>
<feature type="region of interest" description="Disordered" evidence="29">
    <location>
        <begin position="1"/>
        <end position="43"/>
    </location>
</feature>
<dbReference type="RefSeq" id="XP_033462987.1">
    <property type="nucleotide sequence ID" value="XM_033603890.1"/>
</dbReference>
<evidence type="ECO:0000256" key="23">
    <source>
        <dbReference type="ARBA" id="ARBA00023163"/>
    </source>
</evidence>
<evidence type="ECO:0000313" key="32">
    <source>
        <dbReference type="RefSeq" id="XP_033462987.1"/>
    </source>
</evidence>
<evidence type="ECO:0000256" key="16">
    <source>
        <dbReference type="ARBA" id="ARBA00022741"/>
    </source>
</evidence>
<dbReference type="Gene3D" id="3.30.200.20">
    <property type="entry name" value="Phosphorylase Kinase, domain 1"/>
    <property type="match status" value="1"/>
</dbReference>
<dbReference type="Gene3D" id="1.10.510.10">
    <property type="entry name" value="Transferase(Phosphotransferase) domain 1"/>
    <property type="match status" value="1"/>
</dbReference>
<keyword evidence="23" id="KW-0804">Transcription</keyword>
<keyword evidence="31" id="KW-1185">Reference proteome</keyword>
<evidence type="ECO:0000259" key="30">
    <source>
        <dbReference type="PROSITE" id="PS50011"/>
    </source>
</evidence>
<dbReference type="SUPFAM" id="SSF56112">
    <property type="entry name" value="Protein kinase-like (PK-like)"/>
    <property type="match status" value="1"/>
</dbReference>
<keyword evidence="16" id="KW-0547">Nucleotide-binding</keyword>
<dbReference type="Pfam" id="PF06293">
    <property type="entry name" value="Kdo"/>
    <property type="match status" value="1"/>
</dbReference>
<evidence type="ECO:0000256" key="8">
    <source>
        <dbReference type="ARBA" id="ARBA00013948"/>
    </source>
</evidence>
<feature type="domain" description="Protein kinase" evidence="30">
    <location>
        <begin position="42"/>
        <end position="281"/>
    </location>
</feature>
<evidence type="ECO:0000256" key="28">
    <source>
        <dbReference type="ARBA" id="ARBA00048679"/>
    </source>
</evidence>
<keyword evidence="11" id="KW-0963">Cytoplasm</keyword>
<evidence type="ECO:0000256" key="24">
    <source>
        <dbReference type="ARBA" id="ARBA00023242"/>
    </source>
</evidence>
<keyword evidence="24" id="KW-0539">Nucleus</keyword>
<dbReference type="InterPro" id="IPR011009">
    <property type="entry name" value="Kinase-like_dom_sf"/>
</dbReference>
<keyword evidence="19" id="KW-0067">ATP-binding</keyword>
<reference evidence="32" key="2">
    <citation type="submission" date="2020-04" db="EMBL/GenBank/DDBJ databases">
        <authorList>
            <consortium name="NCBI Genome Project"/>
        </authorList>
    </citation>
    <scope>NUCLEOTIDE SEQUENCE</scope>
    <source>
        <strain evidence="32">CBS 342.82</strain>
    </source>
</reference>
<keyword evidence="12" id="KW-0723">Serine/threonine-protein kinase</keyword>
<name>A0A6J3MD60_9PEZI</name>
<evidence type="ECO:0000256" key="14">
    <source>
        <dbReference type="ARBA" id="ARBA00022679"/>
    </source>
</evidence>
<dbReference type="GO" id="GO:0005829">
    <property type="term" value="C:cytosol"/>
    <property type="evidence" value="ECO:0007669"/>
    <property type="project" value="TreeGrafter"/>
</dbReference>
<evidence type="ECO:0000256" key="12">
    <source>
        <dbReference type="ARBA" id="ARBA00022527"/>
    </source>
</evidence>
<evidence type="ECO:0000313" key="31">
    <source>
        <dbReference type="Proteomes" id="UP000504637"/>
    </source>
</evidence>